<name>A0A6J6D755_9ZZZZ</name>
<keyword evidence="3" id="KW-0378">Hydrolase</keyword>
<dbReference type="AlphaFoldDB" id="A0A6J6D755"/>
<organism evidence="6">
    <name type="scientific">freshwater metagenome</name>
    <dbReference type="NCBI Taxonomy" id="449393"/>
    <lineage>
        <taxon>unclassified sequences</taxon>
        <taxon>metagenomes</taxon>
        <taxon>ecological metagenomes</taxon>
    </lineage>
</organism>
<dbReference type="Pfam" id="PF03167">
    <property type="entry name" value="UDG"/>
    <property type="match status" value="1"/>
</dbReference>
<dbReference type="InterPro" id="IPR036895">
    <property type="entry name" value="Uracil-DNA_glycosylase-like_sf"/>
</dbReference>
<keyword evidence="4" id="KW-0234">DNA repair</keyword>
<sequence length="218" mass="24056">MFFEQMHHSWQEALSEFEPLLQDIEAKLDSAPNSYVPEKSLIMRAFQQPLEQTRVLIVGQDPYPTAGHAIGLSFAVNTDVKPLPRSLKNILIELKDDLGKAVTAEGDLSAWSQQGVLLLNRHLTTDLAEAGAHTEIGWSKFTDAVIRVLNRRLGRKLVAILWGNQAMQLAPELCDTVVISSAHPSPLSARRGFFGSKPFSKTNSALVAIGEQPIDWSC</sequence>
<evidence type="ECO:0000256" key="2">
    <source>
        <dbReference type="ARBA" id="ARBA00022763"/>
    </source>
</evidence>
<evidence type="ECO:0000313" key="6">
    <source>
        <dbReference type="EMBL" id="CAB4557498.1"/>
    </source>
</evidence>
<comment type="similarity">
    <text evidence="1">Belongs to the uracil-DNA glycosylase (UDG) superfamily. UNG family.</text>
</comment>
<dbReference type="PANTHER" id="PTHR11264:SF0">
    <property type="entry name" value="URACIL-DNA GLYCOSYLASE"/>
    <property type="match status" value="1"/>
</dbReference>
<dbReference type="EMBL" id="CAEZSZ010000077">
    <property type="protein sequence ID" value="CAB4557498.1"/>
    <property type="molecule type" value="Genomic_DNA"/>
</dbReference>
<dbReference type="InterPro" id="IPR005122">
    <property type="entry name" value="Uracil-DNA_glycosylase-like"/>
</dbReference>
<keyword evidence="2" id="KW-0227">DNA damage</keyword>
<dbReference type="CDD" id="cd10027">
    <property type="entry name" value="UDG-F1-like"/>
    <property type="match status" value="1"/>
</dbReference>
<dbReference type="SUPFAM" id="SSF52141">
    <property type="entry name" value="Uracil-DNA glycosylase-like"/>
    <property type="match status" value="1"/>
</dbReference>
<dbReference type="PANTHER" id="PTHR11264">
    <property type="entry name" value="URACIL-DNA GLYCOSYLASE"/>
    <property type="match status" value="1"/>
</dbReference>
<gene>
    <name evidence="6" type="ORF">UFOPK1561_00688</name>
</gene>
<protein>
    <submittedName>
        <fullName evidence="6">Unannotated protein</fullName>
    </submittedName>
</protein>
<proteinExistence type="inferred from homology"/>
<evidence type="ECO:0000259" key="5">
    <source>
        <dbReference type="SMART" id="SM00986"/>
    </source>
</evidence>
<dbReference type="SMART" id="SM00986">
    <property type="entry name" value="UDG"/>
    <property type="match status" value="1"/>
</dbReference>
<evidence type="ECO:0000256" key="4">
    <source>
        <dbReference type="ARBA" id="ARBA00023204"/>
    </source>
</evidence>
<dbReference type="GO" id="GO:0097510">
    <property type="term" value="P:base-excision repair, AP site formation via deaminated base removal"/>
    <property type="evidence" value="ECO:0007669"/>
    <property type="project" value="TreeGrafter"/>
</dbReference>
<evidence type="ECO:0000256" key="1">
    <source>
        <dbReference type="ARBA" id="ARBA00008184"/>
    </source>
</evidence>
<reference evidence="6" key="1">
    <citation type="submission" date="2020-05" db="EMBL/GenBank/DDBJ databases">
        <authorList>
            <person name="Chiriac C."/>
            <person name="Salcher M."/>
            <person name="Ghai R."/>
            <person name="Kavagutti S V."/>
        </authorList>
    </citation>
    <scope>NUCLEOTIDE SEQUENCE</scope>
</reference>
<dbReference type="InterPro" id="IPR002043">
    <property type="entry name" value="UDG_fam1"/>
</dbReference>
<evidence type="ECO:0000256" key="3">
    <source>
        <dbReference type="ARBA" id="ARBA00022801"/>
    </source>
</evidence>
<dbReference type="GO" id="GO:0004844">
    <property type="term" value="F:uracil DNA N-glycosylase activity"/>
    <property type="evidence" value="ECO:0007669"/>
    <property type="project" value="InterPro"/>
</dbReference>
<dbReference type="NCBIfam" id="NF003588">
    <property type="entry name" value="PRK05254.1-1"/>
    <property type="match status" value="1"/>
</dbReference>
<dbReference type="SMART" id="SM00987">
    <property type="entry name" value="UreE_C"/>
    <property type="match status" value="1"/>
</dbReference>
<dbReference type="HAMAP" id="MF_00148">
    <property type="entry name" value="UDG"/>
    <property type="match status" value="1"/>
</dbReference>
<dbReference type="PROSITE" id="PS00130">
    <property type="entry name" value="U_DNA_GLYCOSYLASE"/>
    <property type="match status" value="1"/>
</dbReference>
<feature type="domain" description="Uracil-DNA glycosylase-like" evidence="5">
    <location>
        <begin position="46"/>
        <end position="206"/>
    </location>
</feature>
<dbReference type="Gene3D" id="3.40.470.10">
    <property type="entry name" value="Uracil-DNA glycosylase-like domain"/>
    <property type="match status" value="1"/>
</dbReference>
<dbReference type="InterPro" id="IPR018085">
    <property type="entry name" value="Ura-DNA_Glyclase_AS"/>
</dbReference>
<accession>A0A6J6D755</accession>
<dbReference type="NCBIfam" id="NF003592">
    <property type="entry name" value="PRK05254.1-5"/>
    <property type="match status" value="1"/>
</dbReference>